<evidence type="ECO:0000256" key="1">
    <source>
        <dbReference type="SAM" id="SignalP"/>
    </source>
</evidence>
<name>A0ABN1WBR3_9ACTN</name>
<dbReference type="PANTHER" id="PTHR43784">
    <property type="entry name" value="GDSL-LIKE LIPASE/ACYLHYDROLASE, PUTATIVE (AFU_ORTHOLOGUE AFUA_2G00820)-RELATED"/>
    <property type="match status" value="1"/>
</dbReference>
<dbReference type="PANTHER" id="PTHR43784:SF2">
    <property type="entry name" value="GDSL-LIKE LIPASE_ACYLHYDROLASE, PUTATIVE (AFU_ORTHOLOGUE AFUA_2G00820)-RELATED"/>
    <property type="match status" value="1"/>
</dbReference>
<dbReference type="Proteomes" id="UP001500037">
    <property type="component" value="Unassembled WGS sequence"/>
</dbReference>
<keyword evidence="2" id="KW-0378">Hydrolase</keyword>
<dbReference type="GO" id="GO:0016787">
    <property type="term" value="F:hydrolase activity"/>
    <property type="evidence" value="ECO:0007669"/>
    <property type="project" value="UniProtKB-KW"/>
</dbReference>
<reference evidence="2 3" key="1">
    <citation type="journal article" date="2019" name="Int. J. Syst. Evol. Microbiol.">
        <title>The Global Catalogue of Microorganisms (GCM) 10K type strain sequencing project: providing services to taxonomists for standard genome sequencing and annotation.</title>
        <authorList>
            <consortium name="The Broad Institute Genomics Platform"/>
            <consortium name="The Broad Institute Genome Sequencing Center for Infectious Disease"/>
            <person name="Wu L."/>
            <person name="Ma J."/>
        </authorList>
    </citation>
    <scope>NUCLEOTIDE SEQUENCE [LARGE SCALE GENOMIC DNA]</scope>
    <source>
        <strain evidence="2 3">JCM 13004</strain>
    </source>
</reference>
<keyword evidence="1" id="KW-0732">Signal</keyword>
<evidence type="ECO:0000313" key="3">
    <source>
        <dbReference type="Proteomes" id="UP001500037"/>
    </source>
</evidence>
<protein>
    <submittedName>
        <fullName evidence="2">SGNH hydrolase</fullName>
    </submittedName>
</protein>
<feature type="signal peptide" evidence="1">
    <location>
        <begin position="1"/>
        <end position="20"/>
    </location>
</feature>
<evidence type="ECO:0000313" key="2">
    <source>
        <dbReference type="EMBL" id="GAA1240774.1"/>
    </source>
</evidence>
<dbReference type="EMBL" id="BAAALF010000054">
    <property type="protein sequence ID" value="GAA1240774.1"/>
    <property type="molecule type" value="Genomic_DNA"/>
</dbReference>
<comment type="caution">
    <text evidence="2">The sequence shown here is derived from an EMBL/GenBank/DDBJ whole genome shotgun (WGS) entry which is preliminary data.</text>
</comment>
<feature type="chain" id="PRO_5045982482" evidence="1">
    <location>
        <begin position="21"/>
        <end position="1535"/>
    </location>
</feature>
<accession>A0ABN1WBR3</accession>
<keyword evidence="3" id="KW-1185">Reference proteome</keyword>
<dbReference type="InterPro" id="IPR053140">
    <property type="entry name" value="GDSL_Rv0518-like"/>
</dbReference>
<sequence>MTAAALTAGLLTAASVPAAAAAQPTIPANLPQAPKIDPAVAQAQQAAGQAAKKSGKPVVVDALTTENTQTVANADGTFTLTQNAAPVRAKKNGSWVKVDTTLAKRADGTLAPAATASDVSFSAGGNGPMVTLSRAGRKLSLSWPTALPVPAVSGDTATYANVLPDVDLALSAHEDGGFSQVLVVKNAAAAANPALGNLRFGLQADGLTVNQTAGGAQARDDQGQVVFRADPAQLWDSATTAPKPAVAVAPHAHMLAASDQVSVPKADPTPSGIKGPGDVARHALMPVNVDQHSLTVTPDKALLTDPGNQYPLYVDPSWSGSPSVVSWASINDKGARDTSGTVARLGYEGNWNGCGSYCYSTYRSYFEMNDSGFQGANVTSAHFYPYYNWAACSCAEPTQIWLDPDFDANWITWSNKPSGSSSSLITTSSDCTGNGGGCGYGYIPNAYDVTSAAKEAAGGGRRTFEVDAQSESDQNQWKKIDPTQTYWSVTYYVAPYVNYVTSGPMVTAFGGNYMNSNNITMTATGGDSDGEAVRSGYEIWNTSGYGGNATTAVAGGLFTGYSASGGSYTYSGLPDGTYAWRGVTNSQSGNMWSGWGPWTWFQVETAKPNAPAISSPQFPANQFGASLNDQGSFTMTTYGNTDVVGYVFALDGDLGSANWSQQSQPSTFTNGSTINRGQQYWAPANGTVATVQFSPLTVGPHRLYARALNHSGLLSAAQTTYLFYAGLTTPTYVYGDQLVNGYTATNDDHSTTALAAAQATVSAGAVIQVQNNCCNIQFADGAQALFTDSATGHTALNDKVAFNFDVPHDGYWDIGANFTQSAGFGQLKLVLDAGSANAATLTNSFDGYSSYVTTSYQDFGLPKNSSGAPVLLTKGSHTLTMTMVGKNAGTVGYGYKAGIDVLRLAPMSATCAINNLTACQNNTAVSQNYYTNAGDADGNGNSYSASELSAAGWTPGAPLTVNGAPMTVPNYSNGKADNIVAGGQTITVPASGFANTGNAVVFLGFATGGSVNGATGTISYASPCGIKTTQDYTIDTAPDWVLGNAYQVSTQLQHRNTPNNTQDTNAPKLFALSVPLACPGQAISSIQLPVVSNGVKSGVTTLHVLGVGIRPTSFTDTGHTTAWTGTFADRQDTSHTSLGAVTQRSAVRISVAGQNARIHLSNTLGSQPVTLDHVTLAHQSSGNVPTGTPVDLLFNGSKSVTIPAGGDVTSDSLAFATTDRETLLISYHLATAVTDAVHHYGYKGSTWYSAAGTDATAATTGTPFTSTDDNLYWLSGVDVNTTNNTTGSLLLLGDQTVNSDTTAADGGHRLSDLIANDLAAGNSNAVPYGILNEGQNTWDLSHDLLPSVTNSAAPSNASNPADRYVLNQTNVRTVLISLGTTDILDNVAAGDVEARLSRLSKEISAYYSETGLNNPYGQITVYVATIPPDLRMTPAQDLVRQVVNAYILGSGGTSYLGGNASGVVDFSAAVTAAGTGTSTVQGDLAANFKYQDTTSLNYYPNTLYYQALADKYVAAVNANGGTVGVQPMIVKSSLR</sequence>
<organism evidence="2 3">
    <name type="scientific">Kitasatospora nipponensis</name>
    <dbReference type="NCBI Taxonomy" id="258049"/>
    <lineage>
        <taxon>Bacteria</taxon>
        <taxon>Bacillati</taxon>
        <taxon>Actinomycetota</taxon>
        <taxon>Actinomycetes</taxon>
        <taxon>Kitasatosporales</taxon>
        <taxon>Streptomycetaceae</taxon>
        <taxon>Kitasatospora</taxon>
    </lineage>
</organism>
<proteinExistence type="predicted"/>
<gene>
    <name evidence="2" type="ORF">GCM10009665_34520</name>
</gene>
<dbReference type="RefSeq" id="WP_344442535.1">
    <property type="nucleotide sequence ID" value="NZ_BAAALF010000054.1"/>
</dbReference>